<sequence length="209" mass="23107">MNNVFSRIVKSSINMNTTLNKLDFKPIISSISAKQQQSQFGSHNLYNSNSVYSHQLPSTSTSTPTTSWYNRLTRKDKRLIFSGLNKSSTTTTLSTSSSYTSISSLLSSSSQSSTTSIQKRRFFNQSGGSGNSGYSQYSSSSGAGLVYVIMAVNVGVFLLWGLNEQSRSGITEMYQKFTLSPRNFEERPYTLLTAAFSHKDLGHLFVCQT</sequence>
<dbReference type="RefSeq" id="XP_004355614.1">
    <property type="nucleotide sequence ID" value="XM_004355561.1"/>
</dbReference>
<evidence type="ECO:0000256" key="2">
    <source>
        <dbReference type="ARBA" id="ARBA00022692"/>
    </source>
</evidence>
<accession>F4Q571</accession>
<dbReference type="Gene3D" id="1.20.1540.10">
    <property type="entry name" value="Rhomboid-like"/>
    <property type="match status" value="1"/>
</dbReference>
<dbReference type="GO" id="GO:0016020">
    <property type="term" value="C:membrane"/>
    <property type="evidence" value="ECO:0007669"/>
    <property type="project" value="UniProtKB-SubCell"/>
</dbReference>
<keyword evidence="3 5" id="KW-1133">Transmembrane helix</keyword>
<keyword evidence="7" id="KW-1185">Reference proteome</keyword>
<evidence type="ECO:0000313" key="7">
    <source>
        <dbReference type="Proteomes" id="UP000007797"/>
    </source>
</evidence>
<dbReference type="InterPro" id="IPR035952">
    <property type="entry name" value="Rhomboid-like_sf"/>
</dbReference>
<evidence type="ECO:0000256" key="3">
    <source>
        <dbReference type="ARBA" id="ARBA00022989"/>
    </source>
</evidence>
<dbReference type="Proteomes" id="UP000007797">
    <property type="component" value="Unassembled WGS sequence"/>
</dbReference>
<keyword evidence="2 5" id="KW-0812">Transmembrane</keyword>
<dbReference type="EMBL" id="GL883021">
    <property type="protein sequence ID" value="EGG17130.1"/>
    <property type="molecule type" value="Genomic_DNA"/>
</dbReference>
<evidence type="ECO:0008006" key="8">
    <source>
        <dbReference type="Google" id="ProtNLM"/>
    </source>
</evidence>
<dbReference type="KEGG" id="dfa:DFA_08112"/>
<dbReference type="GeneID" id="14869349"/>
<reference evidence="7" key="1">
    <citation type="journal article" date="2011" name="Genome Res.">
        <title>Phylogeny-wide analysis of social amoeba genomes highlights ancient origins for complex intercellular communication.</title>
        <authorList>
            <person name="Heidel A.J."/>
            <person name="Lawal H.M."/>
            <person name="Felder M."/>
            <person name="Schilde C."/>
            <person name="Helps N.R."/>
            <person name="Tunggal B."/>
            <person name="Rivero F."/>
            <person name="John U."/>
            <person name="Schleicher M."/>
            <person name="Eichinger L."/>
            <person name="Platzer M."/>
            <person name="Noegel A.A."/>
            <person name="Schaap P."/>
            <person name="Gloeckner G."/>
        </authorList>
    </citation>
    <scope>NUCLEOTIDE SEQUENCE [LARGE SCALE GENOMIC DNA]</scope>
    <source>
        <strain evidence="7">SH3</strain>
    </source>
</reference>
<keyword evidence="4 5" id="KW-0472">Membrane</keyword>
<evidence type="ECO:0000313" key="6">
    <source>
        <dbReference type="EMBL" id="EGG17130.1"/>
    </source>
</evidence>
<evidence type="ECO:0000256" key="5">
    <source>
        <dbReference type="SAM" id="Phobius"/>
    </source>
</evidence>
<name>F4Q571_CACFS</name>
<protein>
    <recommendedName>
        <fullName evidence="8">Peptidase S54 rhomboid domain-containing protein</fullName>
    </recommendedName>
</protein>
<dbReference type="OrthoDB" id="418595at2759"/>
<comment type="subcellular location">
    <subcellularLocation>
        <location evidence="1">Membrane</location>
        <topology evidence="1">Multi-pass membrane protein</topology>
    </subcellularLocation>
</comment>
<organism evidence="6 7">
    <name type="scientific">Cavenderia fasciculata</name>
    <name type="common">Slime mold</name>
    <name type="synonym">Dictyostelium fasciculatum</name>
    <dbReference type="NCBI Taxonomy" id="261658"/>
    <lineage>
        <taxon>Eukaryota</taxon>
        <taxon>Amoebozoa</taxon>
        <taxon>Evosea</taxon>
        <taxon>Eumycetozoa</taxon>
        <taxon>Dictyostelia</taxon>
        <taxon>Acytosteliales</taxon>
        <taxon>Cavenderiaceae</taxon>
        <taxon>Cavenderia</taxon>
    </lineage>
</organism>
<evidence type="ECO:0000256" key="1">
    <source>
        <dbReference type="ARBA" id="ARBA00004141"/>
    </source>
</evidence>
<dbReference type="SUPFAM" id="SSF144091">
    <property type="entry name" value="Rhomboid-like"/>
    <property type="match status" value="1"/>
</dbReference>
<feature type="transmembrane region" description="Helical" evidence="5">
    <location>
        <begin position="144"/>
        <end position="163"/>
    </location>
</feature>
<dbReference type="AlphaFoldDB" id="F4Q571"/>
<evidence type="ECO:0000256" key="4">
    <source>
        <dbReference type="ARBA" id="ARBA00023136"/>
    </source>
</evidence>
<gene>
    <name evidence="6" type="ORF">DFA_08112</name>
</gene>
<proteinExistence type="predicted"/>